<comment type="caution">
    <text evidence="1">The sequence shown here is derived from an EMBL/GenBank/DDBJ whole genome shotgun (WGS) entry which is preliminary data.</text>
</comment>
<dbReference type="Proteomes" id="UP000245383">
    <property type="component" value="Unassembled WGS sequence"/>
</dbReference>
<proteinExistence type="predicted"/>
<evidence type="ECO:0000313" key="1">
    <source>
        <dbReference type="EMBL" id="PVU89204.1"/>
    </source>
</evidence>
<dbReference type="AlphaFoldDB" id="A0A2T9YA69"/>
<dbReference type="EMBL" id="MBFR01000332">
    <property type="protein sequence ID" value="PVU89204.1"/>
    <property type="molecule type" value="Genomic_DNA"/>
</dbReference>
<reference evidence="1 2" key="1">
    <citation type="journal article" date="2018" name="MBio">
        <title>Comparative Genomics Reveals the Core Gene Toolbox for the Fungus-Insect Symbiosis.</title>
        <authorList>
            <person name="Wang Y."/>
            <person name="Stata M."/>
            <person name="Wang W."/>
            <person name="Stajich J.E."/>
            <person name="White M.M."/>
            <person name="Moncalvo J.M."/>
        </authorList>
    </citation>
    <scope>NUCLEOTIDE SEQUENCE [LARGE SCALE GENOMIC DNA]</scope>
    <source>
        <strain evidence="1 2">SWE-8-4</strain>
    </source>
</reference>
<organism evidence="1 2">
    <name type="scientific">Smittium simulii</name>
    <dbReference type="NCBI Taxonomy" id="133385"/>
    <lineage>
        <taxon>Eukaryota</taxon>
        <taxon>Fungi</taxon>
        <taxon>Fungi incertae sedis</taxon>
        <taxon>Zoopagomycota</taxon>
        <taxon>Kickxellomycotina</taxon>
        <taxon>Harpellomycetes</taxon>
        <taxon>Harpellales</taxon>
        <taxon>Legeriomycetaceae</taxon>
        <taxon>Smittium</taxon>
    </lineage>
</organism>
<protein>
    <submittedName>
        <fullName evidence="1">Uncharacterized protein</fullName>
    </submittedName>
</protein>
<dbReference type="OrthoDB" id="10688917at2759"/>
<name>A0A2T9YA69_9FUNG</name>
<evidence type="ECO:0000313" key="2">
    <source>
        <dbReference type="Proteomes" id="UP000245383"/>
    </source>
</evidence>
<keyword evidence="2" id="KW-1185">Reference proteome</keyword>
<sequence>MGIESTKAVALSKKGSSIKITDICSNNKSIKTFKKSLITKTVENNLKLNNKKNFKTLSHEKEANLFCKKPLLNKRYFLSNPSTLKTKRISNYNLGYSSLSKKSKFKINSWARILKETRLVCESKKLQKHKDLNVVYSSTKNSSQKKDSNVYEKNISTDGSNKKNKIETLIISEIPILKSSSDTNCEKSRIEIKNLILNVETLDENSITVDNIKLDQKSNKAIFDDQNALEKMRFNISESHFNKKNSQLDLLAQLTENASNDKLVNVRSLDNITSSHKDAHTFEDYRNEYIQNSAINTGNADFSLFKLNHNTSEKLEKNQRMDLKKSYNMSSCPTSTSINKKNVMLPKIISNRKQNYYRDVSPPGYAWQEANESDSFFYKKEKNNLKPPIDDVLPNRTQSNIYYKNPNCNIHHQPYVAEYLKKYSKRCSIKNNELSTSSTNVSSCCGEINRNSEIGHLKNTNNMQPSILQDFGNKSEYSGFNKFSQSSIEYSGDTTETDDDLQDFLVEWYRGHKHKKIIKKFVDINYKHKKKNQEPFNDTKNSLSIDKNRYNFTNGNENINNRIKRKSDDMEHNSNMYRNLYLHSPEKIEEWQYNRYQQTNNENYYSYYDKNAIFGVRTRPNHKLSAIRYEMP</sequence>
<accession>A0A2T9YA69</accession>
<gene>
    <name evidence="1" type="ORF">BB561_005493</name>
</gene>